<evidence type="ECO:0000313" key="3">
    <source>
        <dbReference type="Proteomes" id="UP000003861"/>
    </source>
</evidence>
<proteinExistence type="predicted"/>
<evidence type="ECO:0000259" key="1">
    <source>
        <dbReference type="Pfam" id="PF21818"/>
    </source>
</evidence>
<gene>
    <name evidence="2" type="ORF">HLRTI_000441</name>
</gene>
<evidence type="ECO:0000313" key="2">
    <source>
        <dbReference type="EMBL" id="ERJ07399.1"/>
    </source>
</evidence>
<comment type="caution">
    <text evidence="2">The sequence shown here is derived from an EMBL/GenBank/DDBJ whole genome shotgun (WGS) entry which is preliminary data.</text>
</comment>
<dbReference type="EMBL" id="AFNT02000003">
    <property type="protein sequence ID" value="ERJ07399.1"/>
    <property type="molecule type" value="Genomic_DNA"/>
</dbReference>
<dbReference type="RefSeq" id="WP_008526949.1">
    <property type="nucleotide sequence ID" value="NZ_AFNT02000003.1"/>
</dbReference>
<dbReference type="AlphaFoldDB" id="F7PLK7"/>
<reference evidence="2 3" key="2">
    <citation type="journal article" date="2013" name="PLoS ONE">
        <title>INDIGO - INtegrated Data Warehouse of MIcrobial GenOmes with Examples from the Red Sea Extremophiles.</title>
        <authorList>
            <person name="Alam I."/>
            <person name="Antunes A."/>
            <person name="Kamau A.A."/>
            <person name="Ba Alawi W."/>
            <person name="Kalkatawi M."/>
            <person name="Stingl U."/>
            <person name="Bajic V.B."/>
        </authorList>
    </citation>
    <scope>NUCLEOTIDE SEQUENCE [LARGE SCALE GENOMIC DNA]</scope>
    <source>
        <strain evidence="2 3">SARL4B</strain>
    </source>
</reference>
<sequence>MTTRLGIVGCSDVKYDPDNWGMAHPDYDKGDEVDTLPLQYLYKSGYSTVKNRYGGTVPDDYRILSAGVGLAGPNKPMADTYERTLHNMTDEEIQEWVDEIEPVLRKWIESHATDDTVIVDLMLGREYREAIEPILEDLPVEVVDLFEGTSGNGEQMQLMNWLIDQYRETGEVDVEEGRETLEV</sequence>
<organism evidence="2 3">
    <name type="scientific">Halorhabdus tiamatea SARL4B</name>
    <dbReference type="NCBI Taxonomy" id="1033806"/>
    <lineage>
        <taxon>Archaea</taxon>
        <taxon>Methanobacteriati</taxon>
        <taxon>Methanobacteriota</taxon>
        <taxon>Stenosarchaea group</taxon>
        <taxon>Halobacteria</taxon>
        <taxon>Halobacteriales</taxon>
        <taxon>Haloarculaceae</taxon>
        <taxon>Halorhabdus</taxon>
    </lineage>
</organism>
<reference evidence="2 3" key="1">
    <citation type="journal article" date="2011" name="J. Bacteriol.">
        <title>Genome sequence of Halorhabdus tiamatea, the first archaeon isolated from a deep-sea anoxic brine lake.</title>
        <authorList>
            <person name="Antunes A."/>
            <person name="Alam I."/>
            <person name="Bajic V.B."/>
            <person name="Stingl U."/>
        </authorList>
    </citation>
    <scope>NUCLEOTIDE SEQUENCE [LARGE SCALE GENOMIC DNA]</scope>
    <source>
        <strain evidence="2 3">SARL4B</strain>
    </source>
</reference>
<dbReference type="Proteomes" id="UP000003861">
    <property type="component" value="Unassembled WGS sequence"/>
</dbReference>
<dbReference type="InterPro" id="IPR049251">
    <property type="entry name" value="DUF6884"/>
</dbReference>
<name>F7PLK7_9EURY</name>
<dbReference type="Pfam" id="PF21818">
    <property type="entry name" value="DUF6884"/>
    <property type="match status" value="1"/>
</dbReference>
<protein>
    <recommendedName>
        <fullName evidence="1">DUF6884 domain-containing protein</fullName>
    </recommendedName>
</protein>
<feature type="domain" description="DUF6884" evidence="1">
    <location>
        <begin position="36"/>
        <end position="160"/>
    </location>
</feature>
<accession>F7PLK7</accession>